<dbReference type="AlphaFoldDB" id="A0AAN7AYD5"/>
<evidence type="ECO:0000313" key="3">
    <source>
        <dbReference type="Proteomes" id="UP001303160"/>
    </source>
</evidence>
<reference evidence="2" key="1">
    <citation type="journal article" date="2023" name="Mol. Phylogenet. Evol.">
        <title>Genome-scale phylogeny and comparative genomics of the fungal order Sordariales.</title>
        <authorList>
            <person name="Hensen N."/>
            <person name="Bonometti L."/>
            <person name="Westerberg I."/>
            <person name="Brannstrom I.O."/>
            <person name="Guillou S."/>
            <person name="Cros-Aarteil S."/>
            <person name="Calhoun S."/>
            <person name="Haridas S."/>
            <person name="Kuo A."/>
            <person name="Mondo S."/>
            <person name="Pangilinan J."/>
            <person name="Riley R."/>
            <person name="LaButti K."/>
            <person name="Andreopoulos B."/>
            <person name="Lipzen A."/>
            <person name="Chen C."/>
            <person name="Yan M."/>
            <person name="Daum C."/>
            <person name="Ng V."/>
            <person name="Clum A."/>
            <person name="Steindorff A."/>
            <person name="Ohm R.A."/>
            <person name="Martin F."/>
            <person name="Silar P."/>
            <person name="Natvig D.O."/>
            <person name="Lalanne C."/>
            <person name="Gautier V."/>
            <person name="Ament-Velasquez S.L."/>
            <person name="Kruys A."/>
            <person name="Hutchinson M.I."/>
            <person name="Powell A.J."/>
            <person name="Barry K."/>
            <person name="Miller A.N."/>
            <person name="Grigoriev I.V."/>
            <person name="Debuchy R."/>
            <person name="Gladieux P."/>
            <person name="Hiltunen Thoren M."/>
            <person name="Johannesson H."/>
        </authorList>
    </citation>
    <scope>NUCLEOTIDE SEQUENCE</scope>
    <source>
        <strain evidence="2">CBS 315.58</strain>
    </source>
</reference>
<sequence length="635" mass="71899">MEIDASPGGQARSRRISMPIRSLDPGLIDPELLDSDFKQEEPELHEFDDAEEREYAPSDTSTDYTARPGSDDENENIAPEAYDPPPDQPRPSHRRKRSLSTTSTRPLKRPKPPPPFRPAYVELLNEDIVSAATKFIPPPPGFPNLDPSQYGLTYWDDTEKVLFFEALSRLGPSNPHAISQRLKSKSELEVSAYLSLLKSSSSEDSTPLSSIPAAFEISPLLSLALENAADSLAQKQLTHEESLESSKWGPNHWLLTIHNLDEIEKDPHPKMLFTQLFRLRTWLKLSERVFMNSTVEDYNYHTFLSDDGRKGRAEEQEKPGIRATALEDFYSLVISLTRRLTATTIFMAEERIAQKKLSAQPDVKGVVWKKDVKAALLSLNMPYPAWKQRGRFWGEAARRLRLDVMDDEAESATFPQDEERPLSYDQVEEALGLCPATAAAVLPEKVENETDGSVYEETATEGEDDDDDDGASEYSDVYDELDTETEVERRAVVEEMEEVMRYSAAEYPRTKQARRTLKQRIRVERAREDYADQVDIWASCGEEERLWEVIGQEPPEGMERVGEPVKPAGMPGSRGKLKTVAELVRGFDRGLGGEEEEEVPSNWEMEYALLKEEERERARLGEERLRGLNSLADGS</sequence>
<keyword evidence="3" id="KW-1185">Reference proteome</keyword>
<reference evidence="2" key="2">
    <citation type="submission" date="2023-05" db="EMBL/GenBank/DDBJ databases">
        <authorList>
            <consortium name="Lawrence Berkeley National Laboratory"/>
            <person name="Steindorff A."/>
            <person name="Hensen N."/>
            <person name="Bonometti L."/>
            <person name="Westerberg I."/>
            <person name="Brannstrom I.O."/>
            <person name="Guillou S."/>
            <person name="Cros-Aarteil S."/>
            <person name="Calhoun S."/>
            <person name="Haridas S."/>
            <person name="Kuo A."/>
            <person name="Mondo S."/>
            <person name="Pangilinan J."/>
            <person name="Riley R."/>
            <person name="Labutti K."/>
            <person name="Andreopoulos B."/>
            <person name="Lipzen A."/>
            <person name="Chen C."/>
            <person name="Yanf M."/>
            <person name="Daum C."/>
            <person name="Ng V."/>
            <person name="Clum A."/>
            <person name="Ohm R."/>
            <person name="Martin F."/>
            <person name="Silar P."/>
            <person name="Natvig D."/>
            <person name="Lalanne C."/>
            <person name="Gautier V."/>
            <person name="Ament-Velasquez S.L."/>
            <person name="Kruys A."/>
            <person name="Hutchinson M.I."/>
            <person name="Powell A.J."/>
            <person name="Barry K."/>
            <person name="Miller A.N."/>
            <person name="Grigoriev I.V."/>
            <person name="Debuchy R."/>
            <person name="Gladieux P."/>
            <person name="Thoren M.H."/>
            <person name="Johannesson H."/>
        </authorList>
    </citation>
    <scope>NUCLEOTIDE SEQUENCE</scope>
    <source>
        <strain evidence="2">CBS 315.58</strain>
    </source>
</reference>
<evidence type="ECO:0000256" key="1">
    <source>
        <dbReference type="SAM" id="MobiDB-lite"/>
    </source>
</evidence>
<feature type="region of interest" description="Disordered" evidence="1">
    <location>
        <begin position="1"/>
        <end position="118"/>
    </location>
</feature>
<dbReference type="InterPro" id="IPR039601">
    <property type="entry name" value="Rrn5"/>
</dbReference>
<proteinExistence type="predicted"/>
<feature type="region of interest" description="Disordered" evidence="1">
    <location>
        <begin position="443"/>
        <end position="485"/>
    </location>
</feature>
<evidence type="ECO:0000313" key="2">
    <source>
        <dbReference type="EMBL" id="KAK4204143.1"/>
    </source>
</evidence>
<accession>A0AAN7AYD5</accession>
<comment type="caution">
    <text evidence="2">The sequence shown here is derived from an EMBL/GenBank/DDBJ whole genome shotgun (WGS) entry which is preliminary data.</text>
</comment>
<feature type="compositionally biased region" description="Basic and acidic residues" evidence="1">
    <location>
        <begin position="35"/>
        <end position="47"/>
    </location>
</feature>
<dbReference type="GO" id="GO:0006361">
    <property type="term" value="P:transcription initiation at RNA polymerase I promoter"/>
    <property type="evidence" value="ECO:0007669"/>
    <property type="project" value="TreeGrafter"/>
</dbReference>
<dbReference type="GO" id="GO:0000500">
    <property type="term" value="C:RNA polymerase I upstream activating factor complex"/>
    <property type="evidence" value="ECO:0007669"/>
    <property type="project" value="InterPro"/>
</dbReference>
<dbReference type="PANTHER" id="PTHR28079">
    <property type="entry name" value="RNA POLYMERASE I-SPECIFIC TRANSCRIPTION INITIATION FACTOR RRN5"/>
    <property type="match status" value="1"/>
</dbReference>
<dbReference type="GO" id="GO:0001181">
    <property type="term" value="F:RNA polymerase I general transcription initiation factor activity"/>
    <property type="evidence" value="ECO:0007669"/>
    <property type="project" value="TreeGrafter"/>
</dbReference>
<feature type="compositionally biased region" description="Acidic residues" evidence="1">
    <location>
        <begin position="458"/>
        <end position="485"/>
    </location>
</feature>
<dbReference type="Proteomes" id="UP001303160">
    <property type="component" value="Unassembled WGS sequence"/>
</dbReference>
<dbReference type="PANTHER" id="PTHR28079:SF1">
    <property type="entry name" value="RNA POLYMERASE I-SPECIFIC TRANSCRIPTION INITIATION FACTOR RRN5"/>
    <property type="match status" value="1"/>
</dbReference>
<gene>
    <name evidence="2" type="ORF">QBC40DRAFT_312310</name>
</gene>
<protein>
    <submittedName>
        <fullName evidence="2">Uncharacterized protein</fullName>
    </submittedName>
</protein>
<name>A0AAN7AYD5_9PEZI</name>
<organism evidence="2 3">
    <name type="scientific">Triangularia verruculosa</name>
    <dbReference type="NCBI Taxonomy" id="2587418"/>
    <lineage>
        <taxon>Eukaryota</taxon>
        <taxon>Fungi</taxon>
        <taxon>Dikarya</taxon>
        <taxon>Ascomycota</taxon>
        <taxon>Pezizomycotina</taxon>
        <taxon>Sordariomycetes</taxon>
        <taxon>Sordariomycetidae</taxon>
        <taxon>Sordariales</taxon>
        <taxon>Podosporaceae</taxon>
        <taxon>Triangularia</taxon>
    </lineage>
</organism>
<dbReference type="GO" id="GO:0042790">
    <property type="term" value="P:nucleolar large rRNA transcription by RNA polymerase I"/>
    <property type="evidence" value="ECO:0007669"/>
    <property type="project" value="InterPro"/>
</dbReference>
<dbReference type="EMBL" id="MU863884">
    <property type="protein sequence ID" value="KAK4204143.1"/>
    <property type="molecule type" value="Genomic_DNA"/>
</dbReference>
<feature type="region of interest" description="Disordered" evidence="1">
    <location>
        <begin position="556"/>
        <end position="577"/>
    </location>
</feature>
<dbReference type="GO" id="GO:0000182">
    <property type="term" value="F:rDNA binding"/>
    <property type="evidence" value="ECO:0007669"/>
    <property type="project" value="TreeGrafter"/>
</dbReference>